<evidence type="ECO:0000313" key="1">
    <source>
        <dbReference type="EMBL" id="KAB8297202.1"/>
    </source>
</evidence>
<dbReference type="Gene3D" id="3.40.50.1240">
    <property type="entry name" value="Phosphoglycerate mutase-like"/>
    <property type="match status" value="1"/>
</dbReference>
<dbReference type="CDD" id="cd07067">
    <property type="entry name" value="HP_PGM_like"/>
    <property type="match status" value="1"/>
</dbReference>
<reference evidence="1 2" key="1">
    <citation type="submission" date="2019-06" db="EMBL/GenBank/DDBJ databases">
        <title>Genome Sequence of the Brown Rot Fungal Pathogen Monilinia laxa.</title>
        <authorList>
            <person name="De Miccolis Angelini R.M."/>
            <person name="Landi L."/>
            <person name="Abate D."/>
            <person name="Pollastro S."/>
            <person name="Romanazzi G."/>
            <person name="Faretra F."/>
        </authorList>
    </citation>
    <scope>NUCLEOTIDE SEQUENCE [LARGE SCALE GENOMIC DNA]</scope>
    <source>
        <strain evidence="1 2">Mlax316</strain>
    </source>
</reference>
<comment type="caution">
    <text evidence="1">The sequence shown here is derived from an EMBL/GenBank/DDBJ whole genome shotgun (WGS) entry which is preliminary data.</text>
</comment>
<evidence type="ECO:0008006" key="3">
    <source>
        <dbReference type="Google" id="ProtNLM"/>
    </source>
</evidence>
<dbReference type="InterPro" id="IPR051710">
    <property type="entry name" value="Phosphatase_SH3-domain"/>
</dbReference>
<dbReference type="Proteomes" id="UP000326757">
    <property type="component" value="Unassembled WGS sequence"/>
</dbReference>
<dbReference type="PANTHER" id="PTHR16469:SF51">
    <property type="entry name" value="TRANSCRIPTION FACTOR TAU 55 KDA SUBUNIT"/>
    <property type="match status" value="1"/>
</dbReference>
<evidence type="ECO:0000313" key="2">
    <source>
        <dbReference type="Proteomes" id="UP000326757"/>
    </source>
</evidence>
<dbReference type="FunFam" id="3.40.50.1240:FF:000074">
    <property type="entry name" value="Phosphoglycerate mutase family protein"/>
    <property type="match status" value="1"/>
</dbReference>
<dbReference type="InterPro" id="IPR013078">
    <property type="entry name" value="His_Pase_superF_clade-1"/>
</dbReference>
<keyword evidence="2" id="KW-1185">Reference proteome</keyword>
<dbReference type="InterPro" id="IPR029033">
    <property type="entry name" value="His_PPase_superfam"/>
</dbReference>
<protein>
    <recommendedName>
        <fullName evidence="3">Transcription factor TFIIIC triple barrel domain-containing protein</fullName>
    </recommendedName>
</protein>
<name>A0A5N6K487_MONLA</name>
<accession>A0A5N6K487</accession>
<dbReference type="AlphaFoldDB" id="A0A5N6K487"/>
<dbReference type="EMBL" id="VIGI01000008">
    <property type="protein sequence ID" value="KAB8297202.1"/>
    <property type="molecule type" value="Genomic_DNA"/>
</dbReference>
<proteinExistence type="predicted"/>
<dbReference type="SMART" id="SM00855">
    <property type="entry name" value="PGAM"/>
    <property type="match status" value="1"/>
</dbReference>
<sequence length="339" mass="36832">MSSKPPRSLTTIYVTRHGFRSNWIVDPATGTYTANIPTPTGIPSDPALAGYGEAQAAELGLHLSTLSPPIERIYSSPFYRCIQTISPLLPHLSSTTSDPETLKIRGENGLGEWYGTARFDHPSPATPELLHSLFPAYDKEYVPKIRPSVNGESIETLHDRTAYALHRVIEEADREGVKAIVICTHAATLIAIGRCLTGRMPDDVGEEDFRPFTCGLSVFERKDIGEEIGKDVELWKGPEEGIPEVGWRNGNGVGGGWEIKKNGDCSFLSGGEERGWRFSGDESFSTTPALPALDAGSALGVVIEGNKPGNSSEPPNILYCTNIFVLNTTIYTIPETIKS</sequence>
<dbReference type="Pfam" id="PF00300">
    <property type="entry name" value="His_Phos_1"/>
    <property type="match status" value="1"/>
</dbReference>
<dbReference type="PANTHER" id="PTHR16469">
    <property type="entry name" value="UBIQUITIN-ASSOCIATED AND SH3 DOMAIN-CONTAINING BA-RELATED"/>
    <property type="match status" value="1"/>
</dbReference>
<dbReference type="SUPFAM" id="SSF53254">
    <property type="entry name" value="Phosphoglycerate mutase-like"/>
    <property type="match status" value="1"/>
</dbReference>
<organism evidence="1 2">
    <name type="scientific">Monilinia laxa</name>
    <name type="common">Brown rot fungus</name>
    <name type="synonym">Sclerotinia laxa</name>
    <dbReference type="NCBI Taxonomy" id="61186"/>
    <lineage>
        <taxon>Eukaryota</taxon>
        <taxon>Fungi</taxon>
        <taxon>Dikarya</taxon>
        <taxon>Ascomycota</taxon>
        <taxon>Pezizomycotina</taxon>
        <taxon>Leotiomycetes</taxon>
        <taxon>Helotiales</taxon>
        <taxon>Sclerotiniaceae</taxon>
        <taxon>Monilinia</taxon>
    </lineage>
</organism>
<gene>
    <name evidence="1" type="ORF">EYC80_002578</name>
</gene>
<dbReference type="OrthoDB" id="414418at2759"/>